<dbReference type="Pfam" id="PF00293">
    <property type="entry name" value="NUDIX"/>
    <property type="match status" value="1"/>
</dbReference>
<comment type="caution">
    <text evidence="5">The sequence shown here is derived from an EMBL/GenBank/DDBJ whole genome shotgun (WGS) entry which is preliminary data.</text>
</comment>
<comment type="cofactor">
    <cofactor evidence="1">
        <name>Mg(2+)</name>
        <dbReference type="ChEBI" id="CHEBI:18420"/>
    </cofactor>
</comment>
<name>A0A920CJJ1_9BACL</name>
<dbReference type="InterPro" id="IPR000086">
    <property type="entry name" value="NUDIX_hydrolase_dom"/>
</dbReference>
<dbReference type="PANTHER" id="PTHR43046:SF2">
    <property type="entry name" value="8-OXO-DGTP DIPHOSPHATASE-RELATED"/>
    <property type="match status" value="1"/>
</dbReference>
<dbReference type="InterPro" id="IPR020476">
    <property type="entry name" value="Nudix_hydrolase"/>
</dbReference>
<evidence type="ECO:0000256" key="1">
    <source>
        <dbReference type="ARBA" id="ARBA00001946"/>
    </source>
</evidence>
<evidence type="ECO:0000259" key="4">
    <source>
        <dbReference type="PROSITE" id="PS51462"/>
    </source>
</evidence>
<proteinExistence type="inferred from homology"/>
<gene>
    <name evidence="5" type="ORF">J41TS12_43500</name>
</gene>
<dbReference type="GO" id="GO:0016787">
    <property type="term" value="F:hydrolase activity"/>
    <property type="evidence" value="ECO:0007669"/>
    <property type="project" value="UniProtKB-KW"/>
</dbReference>
<evidence type="ECO:0000313" key="6">
    <source>
        <dbReference type="Proteomes" id="UP000681162"/>
    </source>
</evidence>
<dbReference type="PROSITE" id="PS00893">
    <property type="entry name" value="NUDIX_BOX"/>
    <property type="match status" value="1"/>
</dbReference>
<dbReference type="CDD" id="cd04677">
    <property type="entry name" value="NUDIX_Hydrolase"/>
    <property type="match status" value="1"/>
</dbReference>
<feature type="domain" description="Nudix hydrolase" evidence="4">
    <location>
        <begin position="17"/>
        <end position="147"/>
    </location>
</feature>
<dbReference type="PANTHER" id="PTHR43046">
    <property type="entry name" value="GDP-MANNOSE MANNOSYL HYDROLASE"/>
    <property type="match status" value="1"/>
</dbReference>
<dbReference type="RefSeq" id="WP_212942793.1">
    <property type="nucleotide sequence ID" value="NZ_BORR01000022.1"/>
</dbReference>
<evidence type="ECO:0000256" key="3">
    <source>
        <dbReference type="RuleBase" id="RU003476"/>
    </source>
</evidence>
<dbReference type="SUPFAM" id="SSF55811">
    <property type="entry name" value="Nudix"/>
    <property type="match status" value="1"/>
</dbReference>
<evidence type="ECO:0000256" key="2">
    <source>
        <dbReference type="ARBA" id="ARBA00022801"/>
    </source>
</evidence>
<reference evidence="5 6" key="1">
    <citation type="submission" date="2021-03" db="EMBL/GenBank/DDBJ databases">
        <title>Antimicrobial resistance genes in bacteria isolated from Japanese honey, and their potential for conferring macrolide and lincosamide resistance in the American foulbrood pathogen Paenibacillus larvae.</title>
        <authorList>
            <person name="Okamoto M."/>
            <person name="Kumagai M."/>
            <person name="Kanamori H."/>
            <person name="Takamatsu D."/>
        </authorList>
    </citation>
    <scope>NUCLEOTIDE SEQUENCE [LARGE SCALE GENOMIC DNA]</scope>
    <source>
        <strain evidence="5 6">J41TS12</strain>
    </source>
</reference>
<dbReference type="Proteomes" id="UP000681162">
    <property type="component" value="Unassembled WGS sequence"/>
</dbReference>
<keyword evidence="6" id="KW-1185">Reference proteome</keyword>
<dbReference type="InterPro" id="IPR015797">
    <property type="entry name" value="NUDIX_hydrolase-like_dom_sf"/>
</dbReference>
<dbReference type="PRINTS" id="PR00502">
    <property type="entry name" value="NUDIXFAMILY"/>
</dbReference>
<organism evidence="5 6">
    <name type="scientific">Paenibacillus antibioticophila</name>
    <dbReference type="NCBI Taxonomy" id="1274374"/>
    <lineage>
        <taxon>Bacteria</taxon>
        <taxon>Bacillati</taxon>
        <taxon>Bacillota</taxon>
        <taxon>Bacilli</taxon>
        <taxon>Bacillales</taxon>
        <taxon>Paenibacillaceae</taxon>
        <taxon>Paenibacillus</taxon>
    </lineage>
</organism>
<dbReference type="Gene3D" id="3.90.79.10">
    <property type="entry name" value="Nucleoside Triphosphate Pyrophosphohydrolase"/>
    <property type="match status" value="1"/>
</dbReference>
<dbReference type="EMBL" id="BORR01000022">
    <property type="protein sequence ID" value="GIO39489.1"/>
    <property type="molecule type" value="Genomic_DNA"/>
</dbReference>
<keyword evidence="2 3" id="KW-0378">Hydrolase</keyword>
<protein>
    <submittedName>
        <fullName evidence="5">DNA mismatch repair protein MutT</fullName>
    </submittedName>
</protein>
<accession>A0A920CJJ1</accession>
<comment type="similarity">
    <text evidence="3">Belongs to the Nudix hydrolase family.</text>
</comment>
<dbReference type="AlphaFoldDB" id="A0A920CJJ1"/>
<evidence type="ECO:0000313" key="5">
    <source>
        <dbReference type="EMBL" id="GIO39489.1"/>
    </source>
</evidence>
<dbReference type="InterPro" id="IPR020084">
    <property type="entry name" value="NUDIX_hydrolase_CS"/>
</dbReference>
<dbReference type="PROSITE" id="PS51462">
    <property type="entry name" value="NUDIX"/>
    <property type="match status" value="1"/>
</dbReference>
<sequence length="153" mass="17441">MTQYVKDMRKLIGTKPLLLCGASVIIFDTQDRVLMLHRSDNDTWCFPGGAMDLGEKAEETAKREVYEETGLIINDLELFGVFSGEELHYIYPHGDEVYIVDVVYKARQYKGHVEIDNESKAFGFFDLSNLPQKISPPVIPIINTLLKQTNEIK</sequence>